<evidence type="ECO:0000313" key="2">
    <source>
        <dbReference type="Proteomes" id="UP000050794"/>
    </source>
</evidence>
<sequence length="33" mass="3567">LILTIPEEGLASETPSALRASTRNSYSPFGLKF</sequence>
<protein>
    <submittedName>
        <fullName evidence="3">PilS cassette</fullName>
    </submittedName>
</protein>
<dbReference type="WBParaSite" id="TCNE_0000098801-mRNA-1">
    <property type="protein sequence ID" value="TCNE_0000098801-mRNA-1"/>
    <property type="gene ID" value="TCNE_0000098801"/>
</dbReference>
<keyword evidence="2" id="KW-1185">Reference proteome</keyword>
<feature type="region of interest" description="Disordered" evidence="1">
    <location>
        <begin position="13"/>
        <end position="33"/>
    </location>
</feature>
<reference evidence="3" key="1">
    <citation type="submission" date="2016-06" db="UniProtKB">
        <authorList>
            <consortium name="WormBaseParasite"/>
        </authorList>
    </citation>
    <scope>IDENTIFICATION</scope>
</reference>
<accession>A0A183TXL9</accession>
<dbReference type="AlphaFoldDB" id="A0A183TXL9"/>
<feature type="compositionally biased region" description="Polar residues" evidence="1">
    <location>
        <begin position="13"/>
        <end position="27"/>
    </location>
</feature>
<organism evidence="2 3">
    <name type="scientific">Toxocara canis</name>
    <name type="common">Canine roundworm</name>
    <dbReference type="NCBI Taxonomy" id="6265"/>
    <lineage>
        <taxon>Eukaryota</taxon>
        <taxon>Metazoa</taxon>
        <taxon>Ecdysozoa</taxon>
        <taxon>Nematoda</taxon>
        <taxon>Chromadorea</taxon>
        <taxon>Rhabditida</taxon>
        <taxon>Spirurina</taxon>
        <taxon>Ascaridomorpha</taxon>
        <taxon>Ascaridoidea</taxon>
        <taxon>Toxocaridae</taxon>
        <taxon>Toxocara</taxon>
    </lineage>
</organism>
<evidence type="ECO:0000313" key="3">
    <source>
        <dbReference type="WBParaSite" id="TCNE_0000098801-mRNA-1"/>
    </source>
</evidence>
<proteinExistence type="predicted"/>
<dbReference type="Proteomes" id="UP000050794">
    <property type="component" value="Unassembled WGS sequence"/>
</dbReference>
<evidence type="ECO:0000256" key="1">
    <source>
        <dbReference type="SAM" id="MobiDB-lite"/>
    </source>
</evidence>
<name>A0A183TXL9_TOXCA</name>